<dbReference type="Gene3D" id="3.30.1490.180">
    <property type="entry name" value="RNA polymerase ii"/>
    <property type="match status" value="1"/>
</dbReference>
<evidence type="ECO:0000256" key="3">
    <source>
        <dbReference type="ARBA" id="ARBA00022478"/>
    </source>
</evidence>
<proteinExistence type="inferred from homology"/>
<dbReference type="SMART" id="SM00663">
    <property type="entry name" value="RPOLA_N"/>
    <property type="match status" value="1"/>
</dbReference>
<dbReference type="InterPro" id="IPR007080">
    <property type="entry name" value="RNA_pol_Rpb1_1"/>
</dbReference>
<dbReference type="Gene3D" id="2.40.40.20">
    <property type="match status" value="1"/>
</dbReference>
<dbReference type="EMBL" id="CAJPIZ010008685">
    <property type="protein sequence ID" value="CAG2111312.1"/>
    <property type="molecule type" value="Genomic_DNA"/>
</dbReference>
<dbReference type="InterPro" id="IPR007066">
    <property type="entry name" value="RNA_pol_Rpb1_3"/>
</dbReference>
<dbReference type="Pfam" id="PF04997">
    <property type="entry name" value="RNA_pol_Rpb1_1"/>
    <property type="match status" value="1"/>
</dbReference>
<dbReference type="Pfam" id="PF00623">
    <property type="entry name" value="RNA_pol_Rpb1_2"/>
    <property type="match status" value="1"/>
</dbReference>
<evidence type="ECO:0000256" key="9">
    <source>
        <dbReference type="ARBA" id="ARBA00023163"/>
    </source>
</evidence>
<dbReference type="GO" id="GO:0003899">
    <property type="term" value="F:DNA-directed RNA polymerase activity"/>
    <property type="evidence" value="ECO:0007669"/>
    <property type="project" value="UniProtKB-EC"/>
</dbReference>
<dbReference type="Gene3D" id="6.20.50.80">
    <property type="match status" value="1"/>
</dbReference>
<dbReference type="InterPro" id="IPR015700">
    <property type="entry name" value="RPC1"/>
</dbReference>
<dbReference type="PANTHER" id="PTHR48446">
    <property type="entry name" value="DNA-DIRECTED RNA POLYMERASE SUBUNIT BETA' N-TERMINAL SECTION"/>
    <property type="match status" value="1"/>
</dbReference>
<dbReference type="InterPro" id="IPR000722">
    <property type="entry name" value="RNA_pol_asu"/>
</dbReference>
<name>A0A7R9KX21_9ACAR</name>
<dbReference type="FunFam" id="1.10.274.100:FF:000003">
    <property type="entry name" value="DNA-directed RNA polymerase subunit"/>
    <property type="match status" value="1"/>
</dbReference>
<keyword evidence="9 11" id="KW-0804">Transcription</keyword>
<keyword evidence="10" id="KW-0539">Nucleus</keyword>
<dbReference type="EMBL" id="OC863260">
    <property type="protein sequence ID" value="CAD7630882.1"/>
    <property type="molecule type" value="Genomic_DNA"/>
</dbReference>
<keyword evidence="5 11" id="KW-0548">Nucleotidyltransferase</keyword>
<comment type="subcellular location">
    <subcellularLocation>
        <location evidence="1">Nucleus</location>
    </subcellularLocation>
</comment>
<dbReference type="PANTHER" id="PTHR48446:SF1">
    <property type="entry name" value="DNA-DIRECTED RNA POLYMERASE SUBUNIT BETA' N-TERMINAL SECTION"/>
    <property type="match status" value="1"/>
</dbReference>
<dbReference type="InterPro" id="IPR006592">
    <property type="entry name" value="RNA_pol_N"/>
</dbReference>
<evidence type="ECO:0000256" key="1">
    <source>
        <dbReference type="ARBA" id="ARBA00004123"/>
    </source>
</evidence>
<keyword evidence="3 11" id="KW-0240">DNA-directed RNA polymerase</keyword>
<dbReference type="SUPFAM" id="SSF64484">
    <property type="entry name" value="beta and beta-prime subunits of DNA dependent RNA-polymerase"/>
    <property type="match status" value="1"/>
</dbReference>
<organism evidence="13">
    <name type="scientific">Medioppia subpectinata</name>
    <dbReference type="NCBI Taxonomy" id="1979941"/>
    <lineage>
        <taxon>Eukaryota</taxon>
        <taxon>Metazoa</taxon>
        <taxon>Ecdysozoa</taxon>
        <taxon>Arthropoda</taxon>
        <taxon>Chelicerata</taxon>
        <taxon>Arachnida</taxon>
        <taxon>Acari</taxon>
        <taxon>Acariformes</taxon>
        <taxon>Sarcoptiformes</taxon>
        <taxon>Oribatida</taxon>
        <taxon>Brachypylina</taxon>
        <taxon>Oppioidea</taxon>
        <taxon>Oppiidae</taxon>
        <taxon>Medioppia</taxon>
    </lineage>
</organism>
<evidence type="ECO:0000256" key="10">
    <source>
        <dbReference type="ARBA" id="ARBA00023242"/>
    </source>
</evidence>
<dbReference type="CDD" id="cd02736">
    <property type="entry name" value="RNAP_III_Rpc1_C"/>
    <property type="match status" value="1"/>
</dbReference>
<dbReference type="NCBIfam" id="NF006336">
    <property type="entry name" value="PRK08566.1"/>
    <property type="match status" value="1"/>
</dbReference>
<dbReference type="CDD" id="cd02583">
    <property type="entry name" value="RNAP_III_RPC1_N"/>
    <property type="match status" value="1"/>
</dbReference>
<dbReference type="InterPro" id="IPR038120">
    <property type="entry name" value="Rpb1_funnel_sf"/>
</dbReference>
<dbReference type="InterPro" id="IPR007083">
    <property type="entry name" value="RNA_pol_Rpb1_4"/>
</dbReference>
<feature type="non-terminal residue" evidence="13">
    <location>
        <position position="1"/>
    </location>
</feature>
<dbReference type="GO" id="GO:0000428">
    <property type="term" value="C:DNA-directed RNA polymerase complex"/>
    <property type="evidence" value="ECO:0007669"/>
    <property type="project" value="UniProtKB-KW"/>
</dbReference>
<dbReference type="Gene3D" id="1.10.274.100">
    <property type="entry name" value="RNA polymerase Rpb1, domain 3"/>
    <property type="match status" value="1"/>
</dbReference>
<keyword evidence="7" id="KW-0862">Zinc</keyword>
<dbReference type="Pfam" id="PF04998">
    <property type="entry name" value="RNA_pol_Rpb1_5"/>
    <property type="match status" value="1"/>
</dbReference>
<dbReference type="Gene3D" id="6.10.250.2940">
    <property type="match status" value="1"/>
</dbReference>
<feature type="domain" description="RNA polymerase N-terminal" evidence="12">
    <location>
        <begin position="249"/>
        <end position="554"/>
    </location>
</feature>
<gene>
    <name evidence="13" type="ORF">OSB1V03_LOCUS11293</name>
</gene>
<dbReference type="GO" id="GO:0003677">
    <property type="term" value="F:DNA binding"/>
    <property type="evidence" value="ECO:0007669"/>
    <property type="project" value="InterPro"/>
</dbReference>
<evidence type="ECO:0000313" key="13">
    <source>
        <dbReference type="EMBL" id="CAD7630882.1"/>
    </source>
</evidence>
<accession>A0A7R9KX21</accession>
<dbReference type="FunFam" id="2.40.40.20:FF:000019">
    <property type="entry name" value="DNA-directed RNA polymerase II subunit RPB1"/>
    <property type="match status" value="1"/>
</dbReference>
<dbReference type="InterPro" id="IPR042102">
    <property type="entry name" value="RNA_pol_Rpb1_3_sf"/>
</dbReference>
<comment type="catalytic activity">
    <reaction evidence="11">
        <text>RNA(n) + a ribonucleoside 5'-triphosphate = RNA(n+1) + diphosphate</text>
        <dbReference type="Rhea" id="RHEA:21248"/>
        <dbReference type="Rhea" id="RHEA-COMP:14527"/>
        <dbReference type="Rhea" id="RHEA-COMP:17342"/>
        <dbReference type="ChEBI" id="CHEBI:33019"/>
        <dbReference type="ChEBI" id="CHEBI:61557"/>
        <dbReference type="ChEBI" id="CHEBI:140395"/>
        <dbReference type="EC" id="2.7.7.6"/>
    </reaction>
</comment>
<dbReference type="Gene3D" id="1.10.132.30">
    <property type="match status" value="1"/>
</dbReference>
<dbReference type="GO" id="GO:0005654">
    <property type="term" value="C:nucleoplasm"/>
    <property type="evidence" value="ECO:0007669"/>
    <property type="project" value="UniProtKB-ARBA"/>
</dbReference>
<keyword evidence="4 11" id="KW-0808">Transferase</keyword>
<evidence type="ECO:0000256" key="8">
    <source>
        <dbReference type="ARBA" id="ARBA00022842"/>
    </source>
</evidence>
<dbReference type="InterPro" id="IPR044893">
    <property type="entry name" value="RNA_pol_Rpb1_clamp_domain"/>
</dbReference>
<comment type="similarity">
    <text evidence="2 11">Belongs to the RNA polymerase beta' chain family.</text>
</comment>
<dbReference type="GO" id="GO:0046872">
    <property type="term" value="F:metal ion binding"/>
    <property type="evidence" value="ECO:0007669"/>
    <property type="project" value="UniProtKB-KW"/>
</dbReference>
<dbReference type="FunFam" id="3.30.1490.180:FF:000002">
    <property type="entry name" value="DNA-directed RNA polymerase subunit"/>
    <property type="match status" value="1"/>
</dbReference>
<dbReference type="Pfam" id="PF05000">
    <property type="entry name" value="RNA_pol_Rpb1_4"/>
    <property type="match status" value="1"/>
</dbReference>
<evidence type="ECO:0000256" key="4">
    <source>
        <dbReference type="ARBA" id="ARBA00022679"/>
    </source>
</evidence>
<keyword evidence="14" id="KW-1185">Reference proteome</keyword>
<dbReference type="InterPro" id="IPR035697">
    <property type="entry name" value="RNAP_III_RPC1_N"/>
</dbReference>
<dbReference type="FunFam" id="1.10.132.30:FF:000001">
    <property type="entry name" value="DNA-directed RNA polymerase subunit"/>
    <property type="match status" value="1"/>
</dbReference>
<evidence type="ECO:0000256" key="11">
    <source>
        <dbReference type="RuleBase" id="RU004279"/>
    </source>
</evidence>
<comment type="function">
    <text evidence="11">DNA-dependent RNA polymerase catalyzes the transcription of DNA into RNA using the four ribonucleoside triphosphates as substrates.</text>
</comment>
<evidence type="ECO:0000313" key="14">
    <source>
        <dbReference type="Proteomes" id="UP000759131"/>
    </source>
</evidence>
<keyword evidence="8" id="KW-0460">Magnesium</keyword>
<keyword evidence="6" id="KW-0479">Metal-binding</keyword>
<dbReference type="FunFam" id="4.10.860.120:FF:000004">
    <property type="entry name" value="DNA-directed RNA polymerase subunit"/>
    <property type="match status" value="1"/>
</dbReference>
<evidence type="ECO:0000259" key="12">
    <source>
        <dbReference type="SMART" id="SM00663"/>
    </source>
</evidence>
<dbReference type="OrthoDB" id="270392at2759"/>
<dbReference type="InterPro" id="IPR035698">
    <property type="entry name" value="RNAP_III_Rpc1_C"/>
</dbReference>
<reference evidence="13" key="1">
    <citation type="submission" date="2020-11" db="EMBL/GenBank/DDBJ databases">
        <authorList>
            <person name="Tran Van P."/>
        </authorList>
    </citation>
    <scope>NUCLEOTIDE SEQUENCE</scope>
</reference>
<evidence type="ECO:0000256" key="6">
    <source>
        <dbReference type="ARBA" id="ARBA00022723"/>
    </source>
</evidence>
<sequence length="1338" mass="149751">MEKEQYRGCSVGVKLSELAFSIPNARDVRKQSHIQCINKMLYDSNAGKTRKPAVYGVLDTRLGTSQKDLKCETCGHGLAECVGHFGYIDLALPVFHVGYFRFIVYTLQSICKRCSRVLLPNELRNRFIWKFRKPDLSFLEKKAIHKEIVDKCKKVKSCPFCATFNGPVKKVSLYKIIHAMTPTTSSKSVAAEDLLIDNFSEIAFNNEEIIEFIKKTKSELLDPIRVLDLFKQIPDKDLPFLVIRSHRPEDLILTRVAVPPSCIRPSVINELETGTNEDDLTIKLSEVIFVNDIIAKRKSSGAHMGMIVEDWDFLQLQLALYINSEISGIPFNMRPKKPSRGLVQRLKGKHGRFRGNLSGKRVDFSSRSVISPDPNLQIDEVGVPEHIAKILTYPERVTPANIDLMRQLVLNGTDSHPGANFVEDKASGLKTFLKYGNRKAVAAKLKNGDVVERHLSDGDIVLFNRQPSLHKLSIMCHKAKVHKHRTLQFNECVCTPYNADFDGDEMNLHLLQTEEAKAEAAILMGTKNNILTPRNGEPLIAAIQDFITGAYLLTQKDVFFDRAKAMQIISSIMAGVDSKTMIELPTPCILVPCALWSGKQIFSLILKPNKSSEVNVNLRTKGKNYCGVGEDLCVNDSFVVIRNSQLLCGCVEKGTLGSGSKNNIFYCVLREYNGDYAGLVMWRLARVATQRGFSLGIDDVTPTKGLKGAKATLFEKGYKKVDDYIAKLRDGKLESMAGRSLEETLESLINQELSEIRDHAGKACVKELGNKNAPLLMAMCGSKGSLINVSQMVACVGQQTIRGERVPDGFGDRTLPHFDHKEKSPLAKGFVENSFYSGLTATEFFFHTMAGREGLLDTAVKTAETGYMQRRLVKALEDLVSHYDGSVRNSCGDVIQFIYGDDCLDPSNMEESHRLINLDRLLLHTCAINICKGEPPLSCHEIRELSAKQMNGMNANVSDDFKKELKAFLEDFIEKLQKSQKRFEKYCDNKSVKEVHRLTETQLERFLFASADKYLRARIEPGTAVGAICAQSIGEPATQMTLKTFHFAGVASMNITQGVPRIKELINANKTISTPVICAILRDNRDAEKARAVKMRIEKTTLGEVCEYLEEVVTRDDCFVLIKLTMDRIKLLNLEVDAYSIQESITKQLRISANKISVVDDEESMIKVSAVNIDTWTLRESLCKVMIKGIDKVRRAAIRDNNGEYYLMIEGEGLRDVMATYGVDPKKTYSNNVMEVSHTLGIEAARTMIIKEIKATMENHGISIDERHLKLLADTMTYKGEVLGITRFGLAKMKESSLMLASFERTADHLFDAAYYGQVDHILGVSESIISGMPMRLG</sequence>
<protein>
    <recommendedName>
        <fullName evidence="11">DNA-directed RNA polymerase subunit</fullName>
        <ecNumber evidence="11">2.7.7.6</ecNumber>
    </recommendedName>
</protein>
<evidence type="ECO:0000256" key="2">
    <source>
        <dbReference type="ARBA" id="ARBA00006460"/>
    </source>
</evidence>
<dbReference type="GO" id="GO:0006351">
    <property type="term" value="P:DNA-templated transcription"/>
    <property type="evidence" value="ECO:0007669"/>
    <property type="project" value="InterPro"/>
</dbReference>
<dbReference type="EC" id="2.7.7.6" evidence="11"/>
<dbReference type="Proteomes" id="UP000759131">
    <property type="component" value="Unassembled WGS sequence"/>
</dbReference>
<evidence type="ECO:0000256" key="7">
    <source>
        <dbReference type="ARBA" id="ARBA00022833"/>
    </source>
</evidence>
<dbReference type="Pfam" id="PF04983">
    <property type="entry name" value="RNA_pol_Rpb1_3"/>
    <property type="match status" value="1"/>
</dbReference>
<dbReference type="Gene3D" id="1.10.150.390">
    <property type="match status" value="1"/>
</dbReference>
<evidence type="ECO:0000256" key="5">
    <source>
        <dbReference type="ARBA" id="ARBA00022695"/>
    </source>
</evidence>
<dbReference type="Gene3D" id="4.10.860.120">
    <property type="entry name" value="RNA polymerase II, clamp domain"/>
    <property type="match status" value="1"/>
</dbReference>
<dbReference type="InterPro" id="IPR007081">
    <property type="entry name" value="RNA_pol_Rpb1_5"/>
</dbReference>